<feature type="transmembrane region" description="Helical" evidence="1">
    <location>
        <begin position="6"/>
        <end position="23"/>
    </location>
</feature>
<keyword evidence="1" id="KW-1133">Transmembrane helix</keyword>
<protein>
    <submittedName>
        <fullName evidence="2">Uncharacterized protein</fullName>
    </submittedName>
</protein>
<keyword evidence="1" id="KW-0812">Transmembrane</keyword>
<name>A0AAD5P0U5_ACENE</name>
<dbReference type="Proteomes" id="UP001064489">
    <property type="component" value="Chromosome 1"/>
</dbReference>
<evidence type="ECO:0000313" key="3">
    <source>
        <dbReference type="Proteomes" id="UP001064489"/>
    </source>
</evidence>
<sequence length="130" mass="15417">MQDLWLVLRVVNLLHLFAVAFMFDRFAVLNNKDETAGTVYRSGCQLIWCWSYAAYVEPRMEQKSGHFQGQLEAFTPEREHPYATPKTERQWRWERDGQKCPIQSLLKCSMKVKGLMHQDHIFRVRGQIQN</sequence>
<proteinExistence type="predicted"/>
<keyword evidence="1" id="KW-0472">Membrane</keyword>
<gene>
    <name evidence="2" type="ORF">LWI28_006180</name>
</gene>
<reference evidence="2" key="1">
    <citation type="journal article" date="2022" name="Plant J.">
        <title>Strategies of tolerance reflected in two North American maple genomes.</title>
        <authorList>
            <person name="McEvoy S.L."/>
            <person name="Sezen U.U."/>
            <person name="Trouern-Trend A."/>
            <person name="McMahon S.M."/>
            <person name="Schaberg P.G."/>
            <person name="Yang J."/>
            <person name="Wegrzyn J.L."/>
            <person name="Swenson N.G."/>
        </authorList>
    </citation>
    <scope>NUCLEOTIDE SEQUENCE</scope>
    <source>
        <strain evidence="2">91603</strain>
    </source>
</reference>
<evidence type="ECO:0000256" key="1">
    <source>
        <dbReference type="SAM" id="Phobius"/>
    </source>
</evidence>
<accession>A0AAD5P0U5</accession>
<dbReference type="EMBL" id="JAJSOW010000003">
    <property type="protein sequence ID" value="KAI9194454.1"/>
    <property type="molecule type" value="Genomic_DNA"/>
</dbReference>
<organism evidence="2 3">
    <name type="scientific">Acer negundo</name>
    <name type="common">Box elder</name>
    <dbReference type="NCBI Taxonomy" id="4023"/>
    <lineage>
        <taxon>Eukaryota</taxon>
        <taxon>Viridiplantae</taxon>
        <taxon>Streptophyta</taxon>
        <taxon>Embryophyta</taxon>
        <taxon>Tracheophyta</taxon>
        <taxon>Spermatophyta</taxon>
        <taxon>Magnoliopsida</taxon>
        <taxon>eudicotyledons</taxon>
        <taxon>Gunneridae</taxon>
        <taxon>Pentapetalae</taxon>
        <taxon>rosids</taxon>
        <taxon>malvids</taxon>
        <taxon>Sapindales</taxon>
        <taxon>Sapindaceae</taxon>
        <taxon>Hippocastanoideae</taxon>
        <taxon>Acereae</taxon>
        <taxon>Acer</taxon>
    </lineage>
</organism>
<evidence type="ECO:0000313" key="2">
    <source>
        <dbReference type="EMBL" id="KAI9194454.1"/>
    </source>
</evidence>
<comment type="caution">
    <text evidence="2">The sequence shown here is derived from an EMBL/GenBank/DDBJ whole genome shotgun (WGS) entry which is preliminary data.</text>
</comment>
<keyword evidence="3" id="KW-1185">Reference proteome</keyword>
<reference evidence="2" key="2">
    <citation type="submission" date="2023-02" db="EMBL/GenBank/DDBJ databases">
        <authorList>
            <person name="Swenson N.G."/>
            <person name="Wegrzyn J.L."/>
            <person name="Mcevoy S.L."/>
        </authorList>
    </citation>
    <scope>NUCLEOTIDE SEQUENCE</scope>
    <source>
        <strain evidence="2">91603</strain>
        <tissue evidence="2">Leaf</tissue>
    </source>
</reference>
<dbReference type="AlphaFoldDB" id="A0AAD5P0U5"/>